<dbReference type="Proteomes" id="UP000664209">
    <property type="component" value="Unassembled WGS sequence"/>
</dbReference>
<dbReference type="InterPro" id="IPR017926">
    <property type="entry name" value="GATASE"/>
</dbReference>
<dbReference type="GO" id="GO:0005829">
    <property type="term" value="C:cytosol"/>
    <property type="evidence" value="ECO:0007669"/>
    <property type="project" value="TreeGrafter"/>
</dbReference>
<gene>
    <name evidence="2" type="ORF">J4G33_01885</name>
</gene>
<dbReference type="InterPro" id="IPR044992">
    <property type="entry name" value="ChyE-like"/>
</dbReference>
<protein>
    <submittedName>
        <fullName evidence="2">Type 1 glutamine amidotransferase</fullName>
    </submittedName>
</protein>
<dbReference type="PROSITE" id="PS51273">
    <property type="entry name" value="GATASE_TYPE_1"/>
    <property type="match status" value="1"/>
</dbReference>
<dbReference type="Gene3D" id="3.40.50.880">
    <property type="match status" value="1"/>
</dbReference>
<evidence type="ECO:0000259" key="1">
    <source>
        <dbReference type="Pfam" id="PF00117"/>
    </source>
</evidence>
<keyword evidence="3" id="KW-1185">Reference proteome</keyword>
<dbReference type="Pfam" id="PF00117">
    <property type="entry name" value="GATase"/>
    <property type="match status" value="1"/>
</dbReference>
<dbReference type="InterPro" id="IPR029062">
    <property type="entry name" value="Class_I_gatase-like"/>
</dbReference>
<proteinExistence type="predicted"/>
<feature type="domain" description="Glutamine amidotransferase" evidence="1">
    <location>
        <begin position="46"/>
        <end position="184"/>
    </location>
</feature>
<reference evidence="2" key="1">
    <citation type="submission" date="2021-03" db="EMBL/GenBank/DDBJ databases">
        <title>Actinotalea soli sp. nov., isolated from soil.</title>
        <authorList>
            <person name="Ping W."/>
            <person name="Zhang J."/>
        </authorList>
    </citation>
    <scope>NUCLEOTIDE SEQUENCE</scope>
    <source>
        <strain evidence="2">BY-33</strain>
    </source>
</reference>
<evidence type="ECO:0000313" key="2">
    <source>
        <dbReference type="EMBL" id="MBO1750547.1"/>
    </source>
</evidence>
<accession>A0A939RS90</accession>
<comment type="caution">
    <text evidence="2">The sequence shown here is derived from an EMBL/GenBank/DDBJ whole genome shotgun (WGS) entry which is preliminary data.</text>
</comment>
<name>A0A939RS90_9CELL</name>
<keyword evidence="2" id="KW-0315">Glutamine amidotransferase</keyword>
<dbReference type="RefSeq" id="WP_208054185.1">
    <property type="nucleotide sequence ID" value="NZ_JAGEMK010000001.1"/>
</dbReference>
<dbReference type="PANTHER" id="PTHR42695:SF5">
    <property type="entry name" value="GLUTAMINE AMIDOTRANSFERASE YLR126C-RELATED"/>
    <property type="match status" value="1"/>
</dbReference>
<dbReference type="SUPFAM" id="SSF52317">
    <property type="entry name" value="Class I glutamine amidotransferase-like"/>
    <property type="match status" value="1"/>
</dbReference>
<sequence>MPEPRRLLVLRHVPWEGPGLVTTGLQDVPTEDRLVVDEADPELPPAADLAGLVVMGGPMGADDLLEHPGLVAERRILADAVDAEVPVIGICLGMQLLACALGASLHPGHGTEIGLGPVDLLAPDPVLDPLGPRPEVLHWHSDAVDLPAGAALLASSPLTPVQAFRAGSALGLQFHLEVDRSLLGAWLAEPFMQADLAAHGISGMAEAGERVLPSLTPAAIRGLGTFAEAVRARA</sequence>
<dbReference type="PANTHER" id="PTHR42695">
    <property type="entry name" value="GLUTAMINE AMIDOTRANSFERASE YLR126C-RELATED"/>
    <property type="match status" value="1"/>
</dbReference>
<dbReference type="CDD" id="cd01741">
    <property type="entry name" value="GATase1_1"/>
    <property type="match status" value="1"/>
</dbReference>
<organism evidence="2 3">
    <name type="scientific">Actinotalea soli</name>
    <dbReference type="NCBI Taxonomy" id="2819234"/>
    <lineage>
        <taxon>Bacteria</taxon>
        <taxon>Bacillati</taxon>
        <taxon>Actinomycetota</taxon>
        <taxon>Actinomycetes</taxon>
        <taxon>Micrococcales</taxon>
        <taxon>Cellulomonadaceae</taxon>
        <taxon>Actinotalea</taxon>
    </lineage>
</organism>
<dbReference type="EMBL" id="JAGEMK010000001">
    <property type="protein sequence ID" value="MBO1750547.1"/>
    <property type="molecule type" value="Genomic_DNA"/>
</dbReference>
<dbReference type="AlphaFoldDB" id="A0A939RS90"/>
<evidence type="ECO:0000313" key="3">
    <source>
        <dbReference type="Proteomes" id="UP000664209"/>
    </source>
</evidence>